<sequence>MNSLADHIVSGYDSDLNELTASLSDLGSLSESMVADSVQALKMRDETIARSVIERDHRANAMQAKIDADAMRILALRNPMATDLRRTIGAIRVATDLERIGDLAEGIAKRAINLNDHARLDQADSVAMMGRQVKAQLSAALDALLRDDMRTAMQVWMADTDIDDMYNAILRDLLTSMTADPGMINGATAMLFAAKNLERIGDHTSNLCEVIYFTGRGTQLIDDDAVQAVLQRPDRS</sequence>
<protein>
    <recommendedName>
        <fullName evidence="2">Phosphate-specific transport system accessory protein PhoU</fullName>
    </recommendedName>
</protein>
<dbReference type="PIRSF" id="PIRSF003107">
    <property type="entry name" value="PhoU"/>
    <property type="match status" value="1"/>
</dbReference>
<evidence type="ECO:0000313" key="4">
    <source>
        <dbReference type="EMBL" id="GLQ19980.1"/>
    </source>
</evidence>
<dbReference type="Gene3D" id="1.20.58.220">
    <property type="entry name" value="Phosphate transport system protein phou homolog 2, domain 2"/>
    <property type="match status" value="1"/>
</dbReference>
<accession>A0ABQ5UXF0</accession>
<name>A0ABQ5UXF0_9PROT</name>
<comment type="caution">
    <text evidence="4">The sequence shown here is derived from an EMBL/GenBank/DDBJ whole genome shotgun (WGS) entry which is preliminary data.</text>
</comment>
<evidence type="ECO:0000313" key="5">
    <source>
        <dbReference type="Proteomes" id="UP001161390"/>
    </source>
</evidence>
<keyword evidence="2" id="KW-0813">Transport</keyword>
<evidence type="ECO:0000259" key="3">
    <source>
        <dbReference type="Pfam" id="PF01895"/>
    </source>
</evidence>
<keyword evidence="5" id="KW-1185">Reference proteome</keyword>
<keyword evidence="2" id="KW-0963">Cytoplasm</keyword>
<comment type="subunit">
    <text evidence="2">Homodimer.</text>
</comment>
<proteinExistence type="inferred from homology"/>
<dbReference type="PANTHER" id="PTHR42930:SF3">
    <property type="entry name" value="PHOSPHATE-SPECIFIC TRANSPORT SYSTEM ACCESSORY PROTEIN PHOU"/>
    <property type="match status" value="1"/>
</dbReference>
<dbReference type="SUPFAM" id="SSF109755">
    <property type="entry name" value="PhoU-like"/>
    <property type="match status" value="1"/>
</dbReference>
<dbReference type="Pfam" id="PF01895">
    <property type="entry name" value="PhoU"/>
    <property type="match status" value="2"/>
</dbReference>
<dbReference type="InterPro" id="IPR026022">
    <property type="entry name" value="PhoU_dom"/>
</dbReference>
<dbReference type="InterPro" id="IPR038078">
    <property type="entry name" value="PhoU-like_sf"/>
</dbReference>
<comment type="function">
    <text evidence="2">Plays a role in the regulation of phosphate uptake.</text>
</comment>
<keyword evidence="2" id="KW-0592">Phosphate transport</keyword>
<gene>
    <name evidence="4" type="primary">phoU</name>
    <name evidence="4" type="ORF">GCM10007854_09350</name>
</gene>
<reference evidence="4" key="2">
    <citation type="submission" date="2023-01" db="EMBL/GenBank/DDBJ databases">
        <title>Draft genome sequence of Algimonas porphyrae strain NBRC 108216.</title>
        <authorList>
            <person name="Sun Q."/>
            <person name="Mori K."/>
        </authorList>
    </citation>
    <scope>NUCLEOTIDE SEQUENCE</scope>
    <source>
        <strain evidence="4">NBRC 108216</strain>
    </source>
</reference>
<evidence type="ECO:0000256" key="2">
    <source>
        <dbReference type="PIRNR" id="PIRNR003107"/>
    </source>
</evidence>
<reference evidence="4" key="1">
    <citation type="journal article" date="2014" name="Int. J. Syst. Evol. Microbiol.">
        <title>Complete genome of a new Firmicutes species belonging to the dominant human colonic microbiota ('Ruminococcus bicirculans') reveals two chromosomes and a selective capacity to utilize plant glucans.</title>
        <authorList>
            <consortium name="NISC Comparative Sequencing Program"/>
            <person name="Wegmann U."/>
            <person name="Louis P."/>
            <person name="Goesmann A."/>
            <person name="Henrissat B."/>
            <person name="Duncan S.H."/>
            <person name="Flint H.J."/>
        </authorList>
    </citation>
    <scope>NUCLEOTIDE SEQUENCE</scope>
    <source>
        <strain evidence="4">NBRC 108216</strain>
    </source>
</reference>
<dbReference type="RefSeq" id="WP_284370139.1">
    <property type="nucleotide sequence ID" value="NZ_BSNJ01000002.1"/>
</dbReference>
<dbReference type="EMBL" id="BSNJ01000002">
    <property type="protein sequence ID" value="GLQ19980.1"/>
    <property type="molecule type" value="Genomic_DNA"/>
</dbReference>
<comment type="subcellular location">
    <subcellularLocation>
        <location evidence="2">Cytoplasm</location>
    </subcellularLocation>
</comment>
<dbReference type="Proteomes" id="UP001161390">
    <property type="component" value="Unassembled WGS sequence"/>
</dbReference>
<comment type="similarity">
    <text evidence="1 2">Belongs to the PhoU family.</text>
</comment>
<dbReference type="InterPro" id="IPR028366">
    <property type="entry name" value="PhoU"/>
</dbReference>
<dbReference type="PANTHER" id="PTHR42930">
    <property type="entry name" value="PHOSPHATE-SPECIFIC TRANSPORT SYSTEM ACCESSORY PROTEIN PHOU"/>
    <property type="match status" value="1"/>
</dbReference>
<feature type="domain" description="PhoU" evidence="3">
    <location>
        <begin position="129"/>
        <end position="210"/>
    </location>
</feature>
<dbReference type="NCBIfam" id="TIGR02135">
    <property type="entry name" value="phoU_full"/>
    <property type="match status" value="1"/>
</dbReference>
<organism evidence="4 5">
    <name type="scientific">Algimonas porphyrae</name>
    <dbReference type="NCBI Taxonomy" id="1128113"/>
    <lineage>
        <taxon>Bacteria</taxon>
        <taxon>Pseudomonadati</taxon>
        <taxon>Pseudomonadota</taxon>
        <taxon>Alphaproteobacteria</taxon>
        <taxon>Maricaulales</taxon>
        <taxon>Robiginitomaculaceae</taxon>
        <taxon>Algimonas</taxon>
    </lineage>
</organism>
<evidence type="ECO:0000256" key="1">
    <source>
        <dbReference type="ARBA" id="ARBA00008107"/>
    </source>
</evidence>
<feature type="domain" description="PhoU" evidence="3">
    <location>
        <begin position="24"/>
        <end position="110"/>
    </location>
</feature>